<organism evidence="2 3">
    <name type="scientific">Brassica oleracea var. oleracea</name>
    <dbReference type="NCBI Taxonomy" id="109376"/>
    <lineage>
        <taxon>Eukaryota</taxon>
        <taxon>Viridiplantae</taxon>
        <taxon>Streptophyta</taxon>
        <taxon>Embryophyta</taxon>
        <taxon>Tracheophyta</taxon>
        <taxon>Spermatophyta</taxon>
        <taxon>Magnoliopsida</taxon>
        <taxon>eudicotyledons</taxon>
        <taxon>Gunneridae</taxon>
        <taxon>Pentapetalae</taxon>
        <taxon>rosids</taxon>
        <taxon>malvids</taxon>
        <taxon>Brassicales</taxon>
        <taxon>Brassicaceae</taxon>
        <taxon>Brassiceae</taxon>
        <taxon>Brassica</taxon>
    </lineage>
</organism>
<dbReference type="AlphaFoldDB" id="A0A0D3ALE0"/>
<dbReference type="Gramene" id="Bo2g029140.1">
    <property type="protein sequence ID" value="Bo2g029140.1"/>
    <property type="gene ID" value="Bo2g029140"/>
</dbReference>
<evidence type="ECO:0000256" key="1">
    <source>
        <dbReference type="SAM" id="Phobius"/>
    </source>
</evidence>
<keyword evidence="3" id="KW-1185">Reference proteome</keyword>
<keyword evidence="1" id="KW-1133">Transmembrane helix</keyword>
<name>A0A0D3ALE0_BRAOL</name>
<keyword evidence="1" id="KW-0812">Transmembrane</keyword>
<evidence type="ECO:0000313" key="3">
    <source>
        <dbReference type="Proteomes" id="UP000032141"/>
    </source>
</evidence>
<dbReference type="Proteomes" id="UP000032141">
    <property type="component" value="Chromosome C2"/>
</dbReference>
<feature type="transmembrane region" description="Helical" evidence="1">
    <location>
        <begin position="21"/>
        <end position="39"/>
    </location>
</feature>
<dbReference type="HOGENOM" id="CLU_1596779_0_0_1"/>
<reference evidence="2" key="2">
    <citation type="submission" date="2015-03" db="UniProtKB">
        <authorList>
            <consortium name="EnsemblPlants"/>
        </authorList>
    </citation>
    <scope>IDENTIFICATION</scope>
</reference>
<evidence type="ECO:0000313" key="2">
    <source>
        <dbReference type="EnsemblPlants" id="Bo2g029140.1"/>
    </source>
</evidence>
<proteinExistence type="predicted"/>
<keyword evidence="1" id="KW-0472">Membrane</keyword>
<reference evidence="2 3" key="1">
    <citation type="journal article" date="2014" name="Genome Biol.">
        <title>Transcriptome and methylome profiling reveals relics of genome dominance in the mesopolyploid Brassica oleracea.</title>
        <authorList>
            <person name="Parkin I.A."/>
            <person name="Koh C."/>
            <person name="Tang H."/>
            <person name="Robinson S.J."/>
            <person name="Kagale S."/>
            <person name="Clarke W.E."/>
            <person name="Town C.D."/>
            <person name="Nixon J."/>
            <person name="Krishnakumar V."/>
            <person name="Bidwell S.L."/>
            <person name="Denoeud F."/>
            <person name="Belcram H."/>
            <person name="Links M.G."/>
            <person name="Just J."/>
            <person name="Clarke C."/>
            <person name="Bender T."/>
            <person name="Huebert T."/>
            <person name="Mason A.S."/>
            <person name="Pires J.C."/>
            <person name="Barker G."/>
            <person name="Moore J."/>
            <person name="Walley P.G."/>
            <person name="Manoli S."/>
            <person name="Batley J."/>
            <person name="Edwards D."/>
            <person name="Nelson M.N."/>
            <person name="Wang X."/>
            <person name="Paterson A.H."/>
            <person name="King G."/>
            <person name="Bancroft I."/>
            <person name="Chalhoub B."/>
            <person name="Sharpe A.G."/>
        </authorList>
    </citation>
    <scope>NUCLEOTIDE SEQUENCE</scope>
    <source>
        <strain evidence="2 3">cv. TO1000</strain>
    </source>
</reference>
<accession>A0A0D3ALE0</accession>
<protein>
    <recommendedName>
        <fullName evidence="4">Transmembrane protein</fullName>
    </recommendedName>
</protein>
<evidence type="ECO:0008006" key="4">
    <source>
        <dbReference type="Google" id="ProtNLM"/>
    </source>
</evidence>
<dbReference type="EnsemblPlants" id="Bo2g029140.1">
    <property type="protein sequence ID" value="Bo2g029140.1"/>
    <property type="gene ID" value="Bo2g029140"/>
</dbReference>
<feature type="transmembrane region" description="Helical" evidence="1">
    <location>
        <begin position="45"/>
        <end position="65"/>
    </location>
</feature>
<sequence>MCKLRPSSSPPGSCVHQRWRALGVTVGIIFWFPFLFYVSGDCFFIILRGFLSGIGGNLSIVWLALTPASLPSSTVKTAGLCFSISNVSLHVVVGFPGFLDLWDVLFFVVSKLVLWMSSRRWSIEALRRMELPLCVTFRSLCDGRFGVIEEISTLSRCSGDEDFMPGR</sequence>